<evidence type="ECO:0000313" key="2">
    <source>
        <dbReference type="Proteomes" id="UP001341840"/>
    </source>
</evidence>
<evidence type="ECO:0000313" key="1">
    <source>
        <dbReference type="EMBL" id="MED6203011.1"/>
    </source>
</evidence>
<gene>
    <name evidence="1" type="ORF">PIB30_111318</name>
</gene>
<keyword evidence="2" id="KW-1185">Reference proteome</keyword>
<dbReference type="Proteomes" id="UP001341840">
    <property type="component" value="Unassembled WGS sequence"/>
</dbReference>
<comment type="caution">
    <text evidence="1">The sequence shown here is derived from an EMBL/GenBank/DDBJ whole genome shotgun (WGS) entry which is preliminary data.</text>
</comment>
<reference evidence="1 2" key="1">
    <citation type="journal article" date="2023" name="Plants (Basel)">
        <title>Bridging the Gap: Combining Genomics and Transcriptomics Approaches to Understand Stylosanthes scabra, an Orphan Legume from the Brazilian Caatinga.</title>
        <authorList>
            <person name="Ferreira-Neto J.R.C."/>
            <person name="da Silva M.D."/>
            <person name="Binneck E."/>
            <person name="de Melo N.F."/>
            <person name="da Silva R.H."/>
            <person name="de Melo A.L.T.M."/>
            <person name="Pandolfi V."/>
            <person name="Bustamante F.O."/>
            <person name="Brasileiro-Vidal A.C."/>
            <person name="Benko-Iseppon A.M."/>
        </authorList>
    </citation>
    <scope>NUCLEOTIDE SEQUENCE [LARGE SCALE GENOMIC DNA]</scope>
    <source>
        <tissue evidence="1">Leaves</tissue>
    </source>
</reference>
<organism evidence="1 2">
    <name type="scientific">Stylosanthes scabra</name>
    <dbReference type="NCBI Taxonomy" id="79078"/>
    <lineage>
        <taxon>Eukaryota</taxon>
        <taxon>Viridiplantae</taxon>
        <taxon>Streptophyta</taxon>
        <taxon>Embryophyta</taxon>
        <taxon>Tracheophyta</taxon>
        <taxon>Spermatophyta</taxon>
        <taxon>Magnoliopsida</taxon>
        <taxon>eudicotyledons</taxon>
        <taxon>Gunneridae</taxon>
        <taxon>Pentapetalae</taxon>
        <taxon>rosids</taxon>
        <taxon>fabids</taxon>
        <taxon>Fabales</taxon>
        <taxon>Fabaceae</taxon>
        <taxon>Papilionoideae</taxon>
        <taxon>50 kb inversion clade</taxon>
        <taxon>dalbergioids sensu lato</taxon>
        <taxon>Dalbergieae</taxon>
        <taxon>Pterocarpus clade</taxon>
        <taxon>Stylosanthes</taxon>
    </lineage>
</organism>
<name>A0ABU6XZC8_9FABA</name>
<proteinExistence type="predicted"/>
<dbReference type="EMBL" id="JASCZI010218431">
    <property type="protein sequence ID" value="MED6203011.1"/>
    <property type="molecule type" value="Genomic_DNA"/>
</dbReference>
<protein>
    <submittedName>
        <fullName evidence="1">Uncharacterized protein</fullName>
    </submittedName>
</protein>
<sequence>MPSIITASQLRSVLGVSSSLYSDAYLDGIINSAEGTLLPLLEAYTNKVTGYKIIGGQCVIYTQLPNMFVEGQTVTIAGVATGINGTQTVTDLYLRPYSFSFATNEADIALQPIIPAGDAYISGKTASVLYAADPDIENAVTIISVEIFQSITAAGGQIEGVDFQPTPYRMGRSLTSRVYSLIAKYVEVGSIAQ</sequence>
<accession>A0ABU6XZC8</accession>